<dbReference type="InterPro" id="IPR001091">
    <property type="entry name" value="RM_Methyltransferase"/>
</dbReference>
<comment type="similarity">
    <text evidence="1">Belongs to the N(4)/N(6)-methyltransferase family. N(4) subfamily.</text>
</comment>
<dbReference type="Gene3D" id="3.40.50.150">
    <property type="entry name" value="Vaccinia Virus protein VP39"/>
    <property type="match status" value="2"/>
</dbReference>
<dbReference type="InterPro" id="IPR017985">
    <property type="entry name" value="MeTrfase_CN4_CS"/>
</dbReference>
<evidence type="ECO:0000259" key="9">
    <source>
        <dbReference type="Pfam" id="PF01555"/>
    </source>
</evidence>
<dbReference type="EC" id="2.1.1.-" evidence="8"/>
<comment type="catalytic activity">
    <reaction evidence="7">
        <text>a 2'-deoxycytidine in DNA + S-adenosyl-L-methionine = an N(4)-methyl-2'-deoxycytidine in DNA + S-adenosyl-L-homocysteine + H(+)</text>
        <dbReference type="Rhea" id="RHEA:16857"/>
        <dbReference type="Rhea" id="RHEA-COMP:11369"/>
        <dbReference type="Rhea" id="RHEA-COMP:13674"/>
        <dbReference type="ChEBI" id="CHEBI:15378"/>
        <dbReference type="ChEBI" id="CHEBI:57856"/>
        <dbReference type="ChEBI" id="CHEBI:59789"/>
        <dbReference type="ChEBI" id="CHEBI:85452"/>
        <dbReference type="ChEBI" id="CHEBI:137933"/>
        <dbReference type="EC" id="2.1.1.113"/>
    </reaction>
</comment>
<evidence type="ECO:0000256" key="6">
    <source>
        <dbReference type="ARBA" id="ARBA00023125"/>
    </source>
</evidence>
<dbReference type="GO" id="GO:0032259">
    <property type="term" value="P:methylation"/>
    <property type="evidence" value="ECO:0007669"/>
    <property type="project" value="UniProtKB-KW"/>
</dbReference>
<feature type="domain" description="DNA methylase N-4/N-6" evidence="9">
    <location>
        <begin position="235"/>
        <end position="413"/>
    </location>
</feature>
<evidence type="ECO:0000256" key="1">
    <source>
        <dbReference type="ARBA" id="ARBA00010203"/>
    </source>
</evidence>
<evidence type="ECO:0000256" key="7">
    <source>
        <dbReference type="ARBA" id="ARBA00049120"/>
    </source>
</evidence>
<evidence type="ECO:0000256" key="4">
    <source>
        <dbReference type="ARBA" id="ARBA00022691"/>
    </source>
</evidence>
<keyword evidence="2 10" id="KW-0489">Methyltransferase</keyword>
<keyword evidence="4" id="KW-0949">S-adenosyl-L-methionine</keyword>
<evidence type="ECO:0000256" key="8">
    <source>
        <dbReference type="RuleBase" id="RU362026"/>
    </source>
</evidence>
<dbReference type="PROSITE" id="PS00093">
    <property type="entry name" value="N4_MTASE"/>
    <property type="match status" value="1"/>
</dbReference>
<dbReference type="SUPFAM" id="SSF53335">
    <property type="entry name" value="S-adenosyl-L-methionine-dependent methyltransferases"/>
    <property type="match status" value="1"/>
</dbReference>
<evidence type="ECO:0000256" key="2">
    <source>
        <dbReference type="ARBA" id="ARBA00022603"/>
    </source>
</evidence>
<dbReference type="EMBL" id="JBFMVT010000002">
    <property type="protein sequence ID" value="MEW7313577.1"/>
    <property type="molecule type" value="Genomic_DNA"/>
</dbReference>
<gene>
    <name evidence="10" type="ORF">AB1E22_12890</name>
</gene>
<feature type="domain" description="DNA methylase N-4/N-6" evidence="9">
    <location>
        <begin position="21"/>
        <end position="80"/>
    </location>
</feature>
<evidence type="ECO:0000256" key="5">
    <source>
        <dbReference type="ARBA" id="ARBA00022747"/>
    </source>
</evidence>
<dbReference type="RefSeq" id="WP_367595656.1">
    <property type="nucleotide sequence ID" value="NZ_JBFMVT010000002.1"/>
</dbReference>
<protein>
    <recommendedName>
        <fullName evidence="8">Methyltransferase</fullName>
        <ecNumber evidence="8">2.1.1.-</ecNumber>
    </recommendedName>
</protein>
<evidence type="ECO:0000313" key="11">
    <source>
        <dbReference type="Proteomes" id="UP001555342"/>
    </source>
</evidence>
<comment type="caution">
    <text evidence="10">The sequence shown here is derived from an EMBL/GenBank/DDBJ whole genome shotgun (WGS) entry which is preliminary data.</text>
</comment>
<keyword evidence="5" id="KW-0680">Restriction system</keyword>
<accession>A0ABV3NVL9</accession>
<keyword evidence="11" id="KW-1185">Reference proteome</keyword>
<evidence type="ECO:0000256" key="3">
    <source>
        <dbReference type="ARBA" id="ARBA00022679"/>
    </source>
</evidence>
<dbReference type="InterPro" id="IPR029063">
    <property type="entry name" value="SAM-dependent_MTases_sf"/>
</dbReference>
<name>A0ABV3NVL9_9ENTR</name>
<dbReference type="Proteomes" id="UP001555342">
    <property type="component" value="Unassembled WGS sequence"/>
</dbReference>
<dbReference type="Pfam" id="PF01555">
    <property type="entry name" value="N6_N4_Mtase"/>
    <property type="match status" value="2"/>
</dbReference>
<dbReference type="GO" id="GO:0008168">
    <property type="term" value="F:methyltransferase activity"/>
    <property type="evidence" value="ECO:0007669"/>
    <property type="project" value="UniProtKB-KW"/>
</dbReference>
<sequence>MNIRNPKQKTTGGDNIAWYSYYAGFSSDFVNSIIDGLQMPCTSIILDPWNGSGTTTLAASLRGISSIGIDLNPAMCVVAKSRIATHFDINTAEKKVKYARVTSFKNTLTNDDYLLNWFEYPVASYIRYLANYIYGRQSKLISDKINELSVHQCISYLALFKTVRGLLHSFKSSNPTWIKKKNDLGRVDVLNASLKSIFIHNIKEFYNHCNVRKNEIEPILLHGNSKKMMIDDNSIDYVITSPPYCTRLDYGIATSPELAVLLGDTIEIDMIRRALTGRTTIDRNLDTSEIFFPKVILDFLKSVKAHSSRASDTYYYKNLLQYFNDIKISLNEISRVVKKTGFFICVVQDSFYKDIYCDLPKMMISLAEYYGFSLNSQIHFESRTNMANINTISKNYRKNTHATESVLVFTKDK</sequence>
<organism evidence="10 11">
    <name type="scientific">Buttiauxella gaviniae</name>
    <dbReference type="NCBI Taxonomy" id="82990"/>
    <lineage>
        <taxon>Bacteria</taxon>
        <taxon>Pseudomonadati</taxon>
        <taxon>Pseudomonadota</taxon>
        <taxon>Gammaproteobacteria</taxon>
        <taxon>Enterobacterales</taxon>
        <taxon>Enterobacteriaceae</taxon>
        <taxon>Buttiauxella</taxon>
    </lineage>
</organism>
<reference evidence="10 11" key="1">
    <citation type="submission" date="2024-07" db="EMBL/GenBank/DDBJ databases">
        <authorList>
            <person name="Wang L."/>
        </authorList>
    </citation>
    <scope>NUCLEOTIDE SEQUENCE [LARGE SCALE GENOMIC DNA]</scope>
    <source>
        <strain evidence="10 11">WL359</strain>
    </source>
</reference>
<proteinExistence type="inferred from homology"/>
<keyword evidence="6" id="KW-0238">DNA-binding</keyword>
<evidence type="ECO:0000313" key="10">
    <source>
        <dbReference type="EMBL" id="MEW7313577.1"/>
    </source>
</evidence>
<dbReference type="PRINTS" id="PR00508">
    <property type="entry name" value="S21N4MTFRASE"/>
</dbReference>
<keyword evidence="3" id="KW-0808">Transferase</keyword>
<dbReference type="InterPro" id="IPR002941">
    <property type="entry name" value="DNA_methylase_N4/N6"/>
</dbReference>